<accession>A0A7R9EC39</accession>
<name>A0A7R9EC39_9NEOP</name>
<proteinExistence type="predicted"/>
<organism evidence="1">
    <name type="scientific">Timema monikensis</name>
    <dbReference type="NCBI Taxonomy" id="170555"/>
    <lineage>
        <taxon>Eukaryota</taxon>
        <taxon>Metazoa</taxon>
        <taxon>Ecdysozoa</taxon>
        <taxon>Arthropoda</taxon>
        <taxon>Hexapoda</taxon>
        <taxon>Insecta</taxon>
        <taxon>Pterygota</taxon>
        <taxon>Neoptera</taxon>
        <taxon>Polyneoptera</taxon>
        <taxon>Phasmatodea</taxon>
        <taxon>Timematodea</taxon>
        <taxon>Timematoidea</taxon>
        <taxon>Timematidae</taxon>
        <taxon>Timema</taxon>
    </lineage>
</organism>
<sequence length="149" mass="16321">MDDTEDNWGANVTFAPSRDSWFDGGTKLAPCLVAARQRATYIQFTVSPLSASDTTCQIPGMLRSLGQVTRDNRQQVGPVVQMNPSIIRQWLRGGDIDKLQQVVLEGQGHKLVGEYSPDPKARAFLKTVPAMMVSTTTARGLGVVWESAR</sequence>
<evidence type="ECO:0000313" key="1">
    <source>
        <dbReference type="EMBL" id="CAD7430959.1"/>
    </source>
</evidence>
<gene>
    <name evidence="1" type="ORF">TMSB3V08_LOCUS7704</name>
</gene>
<protein>
    <submittedName>
        <fullName evidence="1">Uncharacterized protein</fullName>
    </submittedName>
</protein>
<reference evidence="1" key="1">
    <citation type="submission" date="2020-11" db="EMBL/GenBank/DDBJ databases">
        <authorList>
            <person name="Tran Van P."/>
        </authorList>
    </citation>
    <scope>NUCLEOTIDE SEQUENCE</scope>
</reference>
<dbReference type="AlphaFoldDB" id="A0A7R9EC39"/>
<dbReference type="EMBL" id="OB794725">
    <property type="protein sequence ID" value="CAD7430959.1"/>
    <property type="molecule type" value="Genomic_DNA"/>
</dbReference>